<dbReference type="STRING" id="158190.SpiGrapes_0389"/>
<dbReference type="OrthoDB" id="9771212at2"/>
<name>G8QVL4_SPHPG</name>
<sequence>MIISASRRTDIPSCYADWFFNRVQEGFVYTRNPKNYHQVSRISLEIDKVDGIVFWTKNPLPMLPRLQELSSFPYYFQYTLTPYGRDIEPSVPPKIEVGIPSFCRLSDTIGPDRVIWRYDPILVTTFYSIDYHLRYFTKMAGLLKGYTNRCTISFLDLYSNMRKNTDKLGLIMISEKEQHYLCENFSSIAHANGMEIDTCSESIDTSRYGMGHARCIDDRLLEKIGGKPLTLSKDKNQRLECGCVTSKDIGMYDTCCNGCLYCYATRNTGQGRRNNALHDPHSPLLIGTLSDGDELAELTHGATQLTLF</sequence>
<keyword evidence="2" id="KW-1185">Reference proteome</keyword>
<proteinExistence type="predicted"/>
<dbReference type="AlphaFoldDB" id="G8QVL4"/>
<dbReference type="eggNOG" id="COG1533">
    <property type="taxonomic scope" value="Bacteria"/>
</dbReference>
<gene>
    <name evidence="1" type="ordered locus">SpiGrapes_0389</name>
</gene>
<dbReference type="Pfam" id="PF08902">
    <property type="entry name" value="DUF1848"/>
    <property type="match status" value="1"/>
</dbReference>
<dbReference type="EMBL" id="CP003155">
    <property type="protein sequence ID" value="AEV28247.1"/>
    <property type="molecule type" value="Genomic_DNA"/>
</dbReference>
<dbReference type="Proteomes" id="UP000005632">
    <property type="component" value="Chromosome"/>
</dbReference>
<evidence type="ECO:0000313" key="1">
    <source>
        <dbReference type="EMBL" id="AEV28247.1"/>
    </source>
</evidence>
<accession>G8QVL4</accession>
<dbReference type="KEGG" id="sgp:SpiGrapes_0389"/>
<evidence type="ECO:0000313" key="2">
    <source>
        <dbReference type="Proteomes" id="UP000005632"/>
    </source>
</evidence>
<organism evidence="1 2">
    <name type="scientific">Sphaerochaeta pleomorpha (strain ATCC BAA-1885 / DSM 22778 / Grapes)</name>
    <dbReference type="NCBI Taxonomy" id="158190"/>
    <lineage>
        <taxon>Bacteria</taxon>
        <taxon>Pseudomonadati</taxon>
        <taxon>Spirochaetota</taxon>
        <taxon>Spirochaetia</taxon>
        <taxon>Spirochaetales</taxon>
        <taxon>Sphaerochaetaceae</taxon>
        <taxon>Sphaerochaeta</taxon>
    </lineage>
</organism>
<evidence type="ECO:0008006" key="3">
    <source>
        <dbReference type="Google" id="ProtNLM"/>
    </source>
</evidence>
<dbReference type="InterPro" id="IPR014998">
    <property type="entry name" value="DUF1848"/>
</dbReference>
<reference evidence="1 2" key="1">
    <citation type="submission" date="2011-11" db="EMBL/GenBank/DDBJ databases">
        <title>Complete sequence of Spirochaeta sp. grapes.</title>
        <authorList>
            <consortium name="US DOE Joint Genome Institute"/>
            <person name="Lucas S."/>
            <person name="Han J."/>
            <person name="Lapidus A."/>
            <person name="Cheng J.-F."/>
            <person name="Goodwin L."/>
            <person name="Pitluck S."/>
            <person name="Peters L."/>
            <person name="Ovchinnikova G."/>
            <person name="Munk A.C."/>
            <person name="Detter J.C."/>
            <person name="Han C."/>
            <person name="Tapia R."/>
            <person name="Land M."/>
            <person name="Hauser L."/>
            <person name="Kyrpides N."/>
            <person name="Ivanova N."/>
            <person name="Pagani I."/>
            <person name="Ritalahtilisa K."/>
            <person name="Loeffler F."/>
            <person name="Woyke T."/>
        </authorList>
    </citation>
    <scope>NUCLEOTIDE SEQUENCE [LARGE SCALE GENOMIC DNA]</scope>
    <source>
        <strain evidence="2">ATCC BAA-1885 / DSM 22778 / Grapes</strain>
    </source>
</reference>
<dbReference type="HOGENOM" id="CLU_069130_0_0_12"/>
<protein>
    <recommendedName>
        <fullName evidence="3">DNA repair photolyase</fullName>
    </recommendedName>
</protein>
<dbReference type="RefSeq" id="WP_014269096.1">
    <property type="nucleotide sequence ID" value="NC_016633.1"/>
</dbReference>